<keyword evidence="1" id="KW-1185">Reference proteome</keyword>
<accession>A0A1I7ZM09</accession>
<reference evidence="2" key="1">
    <citation type="submission" date="2016-11" db="UniProtKB">
        <authorList>
            <consortium name="WormBaseParasite"/>
        </authorList>
    </citation>
    <scope>IDENTIFICATION</scope>
</reference>
<proteinExistence type="predicted"/>
<sequence length="93" mass="11112">MQRKYSFSAVKKTLVKKAPKKCPKLEKTSKGCRDMAESSLYHRREQIYLEEEQIQKTIRDKKEKEAKAVKEAVDELRKFEYRQKRKAETQSSQ</sequence>
<name>A0A1I7ZM09_9BILA</name>
<dbReference type="WBParaSite" id="L893_g27785.t1">
    <property type="protein sequence ID" value="L893_g27785.t1"/>
    <property type="gene ID" value="L893_g27785"/>
</dbReference>
<dbReference type="Proteomes" id="UP000095287">
    <property type="component" value="Unplaced"/>
</dbReference>
<evidence type="ECO:0000313" key="1">
    <source>
        <dbReference type="Proteomes" id="UP000095287"/>
    </source>
</evidence>
<evidence type="ECO:0000313" key="2">
    <source>
        <dbReference type="WBParaSite" id="L893_g27785.t1"/>
    </source>
</evidence>
<organism evidence="1 2">
    <name type="scientific">Steinernema glaseri</name>
    <dbReference type="NCBI Taxonomy" id="37863"/>
    <lineage>
        <taxon>Eukaryota</taxon>
        <taxon>Metazoa</taxon>
        <taxon>Ecdysozoa</taxon>
        <taxon>Nematoda</taxon>
        <taxon>Chromadorea</taxon>
        <taxon>Rhabditida</taxon>
        <taxon>Tylenchina</taxon>
        <taxon>Panagrolaimomorpha</taxon>
        <taxon>Strongyloidoidea</taxon>
        <taxon>Steinernematidae</taxon>
        <taxon>Steinernema</taxon>
    </lineage>
</organism>
<protein>
    <submittedName>
        <fullName evidence="2">TPX2 domain-containing protein</fullName>
    </submittedName>
</protein>
<dbReference type="AlphaFoldDB" id="A0A1I7ZM09"/>